<evidence type="ECO:0000313" key="2">
    <source>
        <dbReference type="EMBL" id="GGR65804.1"/>
    </source>
</evidence>
<sequence>MRFIRSISLVIDRCTTTLSTTAITRISRTLRPIASQVDQFCSTQLAAFVALSWASWSDGTVTAVGDSEGVGDGDAPAAGRTADKDTAGTSRCCSAPAGAAVKGDARCKVTERPPDGQNHHTNGAVCVVRRVP</sequence>
<evidence type="ECO:0000313" key="3">
    <source>
        <dbReference type="Proteomes" id="UP000606194"/>
    </source>
</evidence>
<dbReference type="AlphaFoldDB" id="A0A918L0N9"/>
<dbReference type="Proteomes" id="UP000606194">
    <property type="component" value="Unassembled WGS sequence"/>
</dbReference>
<comment type="caution">
    <text evidence="2">The sequence shown here is derived from an EMBL/GenBank/DDBJ whole genome shotgun (WGS) entry which is preliminary data.</text>
</comment>
<protein>
    <submittedName>
        <fullName evidence="2">Uncharacterized protein</fullName>
    </submittedName>
</protein>
<proteinExistence type="predicted"/>
<dbReference type="EMBL" id="BMTL01000001">
    <property type="protein sequence ID" value="GGR65804.1"/>
    <property type="molecule type" value="Genomic_DNA"/>
</dbReference>
<organism evidence="2 3">
    <name type="scientific">Streptomyces humidus</name>
    <dbReference type="NCBI Taxonomy" id="52259"/>
    <lineage>
        <taxon>Bacteria</taxon>
        <taxon>Bacillati</taxon>
        <taxon>Actinomycetota</taxon>
        <taxon>Actinomycetes</taxon>
        <taxon>Kitasatosporales</taxon>
        <taxon>Streptomycetaceae</taxon>
        <taxon>Streptomyces</taxon>
    </lineage>
</organism>
<name>A0A918L0N9_9ACTN</name>
<gene>
    <name evidence="2" type="ORF">GCM10010269_00360</name>
</gene>
<keyword evidence="3" id="KW-1185">Reference proteome</keyword>
<reference evidence="2" key="1">
    <citation type="journal article" date="2014" name="Int. J. Syst. Evol. Microbiol.">
        <title>Complete genome sequence of Corynebacterium casei LMG S-19264T (=DSM 44701T), isolated from a smear-ripened cheese.</title>
        <authorList>
            <consortium name="US DOE Joint Genome Institute (JGI-PGF)"/>
            <person name="Walter F."/>
            <person name="Albersmeier A."/>
            <person name="Kalinowski J."/>
            <person name="Ruckert C."/>
        </authorList>
    </citation>
    <scope>NUCLEOTIDE SEQUENCE</scope>
    <source>
        <strain evidence="2">JCM 4386</strain>
    </source>
</reference>
<reference evidence="2" key="2">
    <citation type="submission" date="2020-09" db="EMBL/GenBank/DDBJ databases">
        <authorList>
            <person name="Sun Q."/>
            <person name="Ohkuma M."/>
        </authorList>
    </citation>
    <scope>NUCLEOTIDE SEQUENCE</scope>
    <source>
        <strain evidence="2">JCM 4386</strain>
    </source>
</reference>
<accession>A0A918L0N9</accession>
<evidence type="ECO:0000256" key="1">
    <source>
        <dbReference type="SAM" id="MobiDB-lite"/>
    </source>
</evidence>
<feature type="region of interest" description="Disordered" evidence="1">
    <location>
        <begin position="66"/>
        <end position="91"/>
    </location>
</feature>